<proteinExistence type="predicted"/>
<organism evidence="1 2">
    <name type="scientific">Phaseolus coccineus</name>
    <name type="common">Scarlet runner bean</name>
    <name type="synonym">Phaseolus multiflorus</name>
    <dbReference type="NCBI Taxonomy" id="3886"/>
    <lineage>
        <taxon>Eukaryota</taxon>
        <taxon>Viridiplantae</taxon>
        <taxon>Streptophyta</taxon>
        <taxon>Embryophyta</taxon>
        <taxon>Tracheophyta</taxon>
        <taxon>Spermatophyta</taxon>
        <taxon>Magnoliopsida</taxon>
        <taxon>eudicotyledons</taxon>
        <taxon>Gunneridae</taxon>
        <taxon>Pentapetalae</taxon>
        <taxon>rosids</taxon>
        <taxon>fabids</taxon>
        <taxon>Fabales</taxon>
        <taxon>Fabaceae</taxon>
        <taxon>Papilionoideae</taxon>
        <taxon>50 kb inversion clade</taxon>
        <taxon>NPAAA clade</taxon>
        <taxon>indigoferoid/millettioid clade</taxon>
        <taxon>Phaseoleae</taxon>
        <taxon>Phaseolus</taxon>
    </lineage>
</organism>
<dbReference type="Proteomes" id="UP001374584">
    <property type="component" value="Unassembled WGS sequence"/>
</dbReference>
<dbReference type="AlphaFoldDB" id="A0AAN9M3M5"/>
<evidence type="ECO:0000313" key="2">
    <source>
        <dbReference type="Proteomes" id="UP001374584"/>
    </source>
</evidence>
<dbReference type="EMBL" id="JAYMYR010000008">
    <property type="protein sequence ID" value="KAK7347217.1"/>
    <property type="molecule type" value="Genomic_DNA"/>
</dbReference>
<sequence>MQNAESLSTFFPLEGRLKIRYRELPRGKRIRLYLNRCPELGLSGQITRLLPHFYHPLTVIHEEHHVAFPQFCYHRQPQSPHSNFFHLHFPFTLHCSC</sequence>
<gene>
    <name evidence="1" type="ORF">VNO80_21744</name>
</gene>
<comment type="caution">
    <text evidence="1">The sequence shown here is derived from an EMBL/GenBank/DDBJ whole genome shotgun (WGS) entry which is preliminary data.</text>
</comment>
<keyword evidence="2" id="KW-1185">Reference proteome</keyword>
<protein>
    <submittedName>
        <fullName evidence="1">Uncharacterized protein</fullName>
    </submittedName>
</protein>
<name>A0AAN9M3M5_PHACN</name>
<evidence type="ECO:0000313" key="1">
    <source>
        <dbReference type="EMBL" id="KAK7347217.1"/>
    </source>
</evidence>
<reference evidence="1 2" key="1">
    <citation type="submission" date="2024-01" db="EMBL/GenBank/DDBJ databases">
        <title>The genomes of 5 underutilized Papilionoideae crops provide insights into root nodulation and disease resistanc.</title>
        <authorList>
            <person name="Jiang F."/>
        </authorList>
    </citation>
    <scope>NUCLEOTIDE SEQUENCE [LARGE SCALE GENOMIC DNA]</scope>
    <source>
        <strain evidence="1">JINMINGXINNONG_FW02</strain>
        <tissue evidence="1">Leaves</tissue>
    </source>
</reference>
<accession>A0AAN9M3M5</accession>